<dbReference type="AlphaFoldDB" id="A0A565B854"/>
<name>A0A565B854_9BRAS</name>
<comment type="caution">
    <text evidence="2">The sequence shown here is derived from an EMBL/GenBank/DDBJ whole genome shotgun (WGS) entry which is preliminary data.</text>
</comment>
<proteinExistence type="predicted"/>
<gene>
    <name evidence="2" type="ORF">ANE_LOCUS7965</name>
</gene>
<reference evidence="2" key="1">
    <citation type="submission" date="2019-07" db="EMBL/GenBank/DDBJ databases">
        <authorList>
            <person name="Dittberner H."/>
        </authorList>
    </citation>
    <scope>NUCLEOTIDE SEQUENCE [LARGE SCALE GENOMIC DNA]</scope>
</reference>
<accession>A0A565B854</accession>
<protein>
    <submittedName>
        <fullName evidence="2">Uncharacterized protein</fullName>
    </submittedName>
</protein>
<evidence type="ECO:0000313" key="2">
    <source>
        <dbReference type="EMBL" id="VVA97520.1"/>
    </source>
</evidence>
<evidence type="ECO:0000256" key="1">
    <source>
        <dbReference type="SAM" id="MobiDB-lite"/>
    </source>
</evidence>
<evidence type="ECO:0000313" key="3">
    <source>
        <dbReference type="Proteomes" id="UP000489600"/>
    </source>
</evidence>
<dbReference type="Proteomes" id="UP000489600">
    <property type="component" value="Unassembled WGS sequence"/>
</dbReference>
<feature type="region of interest" description="Disordered" evidence="1">
    <location>
        <begin position="81"/>
        <end position="118"/>
    </location>
</feature>
<dbReference type="EMBL" id="CABITT030000003">
    <property type="protein sequence ID" value="VVA97520.1"/>
    <property type="molecule type" value="Genomic_DNA"/>
</dbReference>
<feature type="compositionally biased region" description="Low complexity" evidence="1">
    <location>
        <begin position="99"/>
        <end position="109"/>
    </location>
</feature>
<sequence length="118" mass="12716">MEKTIFNICSAVSSLSTIEQIPARRNYQSRPCGTRTFSGVPQSTIFADVAANKAGYNPPDSNPPNFKPASEILYTQSSNLRNLHTDKGTGLDPTSCATSPSSSICLSEPPLLPLEEIR</sequence>
<organism evidence="2 3">
    <name type="scientific">Arabis nemorensis</name>
    <dbReference type="NCBI Taxonomy" id="586526"/>
    <lineage>
        <taxon>Eukaryota</taxon>
        <taxon>Viridiplantae</taxon>
        <taxon>Streptophyta</taxon>
        <taxon>Embryophyta</taxon>
        <taxon>Tracheophyta</taxon>
        <taxon>Spermatophyta</taxon>
        <taxon>Magnoliopsida</taxon>
        <taxon>eudicotyledons</taxon>
        <taxon>Gunneridae</taxon>
        <taxon>Pentapetalae</taxon>
        <taxon>rosids</taxon>
        <taxon>malvids</taxon>
        <taxon>Brassicales</taxon>
        <taxon>Brassicaceae</taxon>
        <taxon>Arabideae</taxon>
        <taxon>Arabis</taxon>
    </lineage>
</organism>
<keyword evidence="3" id="KW-1185">Reference proteome</keyword>